<proteinExistence type="predicted"/>
<name>A0A5N5QAY2_9AGAM</name>
<comment type="caution">
    <text evidence="2">The sequence shown here is derived from an EMBL/GenBank/DDBJ whole genome shotgun (WGS) entry which is preliminary data.</text>
</comment>
<evidence type="ECO:0000313" key="2">
    <source>
        <dbReference type="EMBL" id="KAB5588932.1"/>
    </source>
</evidence>
<dbReference type="Proteomes" id="UP000383932">
    <property type="component" value="Unassembled WGS sequence"/>
</dbReference>
<dbReference type="PROSITE" id="PS50096">
    <property type="entry name" value="IQ"/>
    <property type="match status" value="1"/>
</dbReference>
<feature type="compositionally biased region" description="Polar residues" evidence="1">
    <location>
        <begin position="109"/>
        <end position="127"/>
    </location>
</feature>
<gene>
    <name evidence="2" type="ORF">CTheo_7631</name>
</gene>
<dbReference type="EMBL" id="SSOP01000345">
    <property type="protein sequence ID" value="KAB5588932.1"/>
    <property type="molecule type" value="Genomic_DNA"/>
</dbReference>
<evidence type="ECO:0000256" key="1">
    <source>
        <dbReference type="SAM" id="MobiDB-lite"/>
    </source>
</evidence>
<feature type="region of interest" description="Disordered" evidence="1">
    <location>
        <begin position="480"/>
        <end position="501"/>
    </location>
</feature>
<feature type="region of interest" description="Disordered" evidence="1">
    <location>
        <begin position="397"/>
        <end position="436"/>
    </location>
</feature>
<sequence length="501" mass="56314">MSDQAKDQNKKGIRTDKFYAYCTIYGVLGVPKKIDRRGLNRHLKTFTHELNRERIARASWKSKTKGSHHSPIPSIEAITSRDRSSYKTSSSSLNFAGPSEASHTENSGRVHSQAGASTTYTTSANENSQTEQAYATLCCEEFDLTGIDKEDVSTQLPPHFIIVRQYARILSLTHSFQQMSAESFLNSSEFKDHVIQRIQATFLDPNLQAYVRGSTSCLIRHMELNPSSWNILSAFCENLSSKAFAKAVSTISSSFRGEMTRKFKKSVVDKLDIGTLAKSLCIERYHPTLEHWIRFAFIRVYMLDWEKIPVEPSRSRIGFWSFIDSKLDKLYQRCSNAGDKAQRVREWLLKTNLKKDQEMFSGLTSGRTQLPGSIQLSEWQKSHSIVVADMSTYQITRNRGGDEAGDTDDDDENSPNLARYVNGKYDKNGQANRREVGHTDTNTLRAESSHEDHTSFHTALAPSPSLSQVAVVSGLHSAGKAVVDPQASSMSETQRQDQART</sequence>
<feature type="compositionally biased region" description="Basic and acidic residues" evidence="1">
    <location>
        <begin position="424"/>
        <end position="436"/>
    </location>
</feature>
<reference evidence="2 3" key="1">
    <citation type="journal article" date="2019" name="Fungal Biol. Biotechnol.">
        <title>Draft genome sequence of fastidious pathogen Ceratobasidium theobromae, which causes vascular-streak dieback in Theobroma cacao.</title>
        <authorList>
            <person name="Ali S.S."/>
            <person name="Asman A."/>
            <person name="Shao J."/>
            <person name="Firmansyah A.P."/>
            <person name="Susilo A.W."/>
            <person name="Rosmana A."/>
            <person name="McMahon P."/>
            <person name="Junaid M."/>
            <person name="Guest D."/>
            <person name="Kheng T.Y."/>
            <person name="Meinhardt L.W."/>
            <person name="Bailey B.A."/>
        </authorList>
    </citation>
    <scope>NUCLEOTIDE SEQUENCE [LARGE SCALE GENOMIC DNA]</scope>
    <source>
        <strain evidence="2 3">CT2</strain>
    </source>
</reference>
<protein>
    <submittedName>
        <fullName evidence="2">Uncharacterized protein</fullName>
    </submittedName>
</protein>
<keyword evidence="3" id="KW-1185">Reference proteome</keyword>
<feature type="compositionally biased region" description="Acidic residues" evidence="1">
    <location>
        <begin position="403"/>
        <end position="413"/>
    </location>
</feature>
<dbReference type="OrthoDB" id="3244593at2759"/>
<evidence type="ECO:0000313" key="3">
    <source>
        <dbReference type="Proteomes" id="UP000383932"/>
    </source>
</evidence>
<organism evidence="2 3">
    <name type="scientific">Ceratobasidium theobromae</name>
    <dbReference type="NCBI Taxonomy" id="1582974"/>
    <lineage>
        <taxon>Eukaryota</taxon>
        <taxon>Fungi</taxon>
        <taxon>Dikarya</taxon>
        <taxon>Basidiomycota</taxon>
        <taxon>Agaricomycotina</taxon>
        <taxon>Agaricomycetes</taxon>
        <taxon>Cantharellales</taxon>
        <taxon>Ceratobasidiaceae</taxon>
        <taxon>Ceratobasidium</taxon>
    </lineage>
</organism>
<accession>A0A5N5QAY2</accession>
<dbReference type="AlphaFoldDB" id="A0A5N5QAY2"/>
<feature type="region of interest" description="Disordered" evidence="1">
    <location>
        <begin position="57"/>
        <end position="127"/>
    </location>
</feature>